<proteinExistence type="inferred from homology"/>
<feature type="transmembrane region" description="Helical" evidence="7">
    <location>
        <begin position="31"/>
        <end position="54"/>
    </location>
</feature>
<evidence type="ECO:0000256" key="7">
    <source>
        <dbReference type="SAM" id="Phobius"/>
    </source>
</evidence>
<keyword evidence="6" id="KW-0813">Transport</keyword>
<feature type="transmembrane region" description="Helical" evidence="7">
    <location>
        <begin position="169"/>
        <end position="186"/>
    </location>
</feature>
<name>A0A3D5J574_9FLAO</name>
<feature type="transmembrane region" description="Helical" evidence="7">
    <location>
        <begin position="120"/>
        <end position="148"/>
    </location>
</feature>
<feature type="transmembrane region" description="Helical" evidence="7">
    <location>
        <begin position="6"/>
        <end position="24"/>
    </location>
</feature>
<dbReference type="GO" id="GO:0055085">
    <property type="term" value="P:transmembrane transport"/>
    <property type="evidence" value="ECO:0007669"/>
    <property type="project" value="InterPro"/>
</dbReference>
<evidence type="ECO:0000256" key="2">
    <source>
        <dbReference type="ARBA" id="ARBA00008034"/>
    </source>
</evidence>
<feature type="transmembrane region" description="Helical" evidence="7">
    <location>
        <begin position="247"/>
        <end position="267"/>
    </location>
</feature>
<dbReference type="InterPro" id="IPR001626">
    <property type="entry name" value="ABC_TroCD"/>
</dbReference>
<feature type="transmembrane region" description="Helical" evidence="7">
    <location>
        <begin position="192"/>
        <end position="212"/>
    </location>
</feature>
<dbReference type="Gene3D" id="1.10.3470.10">
    <property type="entry name" value="ABC transporter involved in vitamin B12 uptake, BtuC"/>
    <property type="match status" value="1"/>
</dbReference>
<dbReference type="Proteomes" id="UP000264330">
    <property type="component" value="Unassembled WGS sequence"/>
</dbReference>
<keyword evidence="5 7" id="KW-0472">Membrane</keyword>
<dbReference type="GO" id="GO:0010043">
    <property type="term" value="P:response to zinc ion"/>
    <property type="evidence" value="ECO:0007669"/>
    <property type="project" value="TreeGrafter"/>
</dbReference>
<protein>
    <submittedName>
        <fullName evidence="8">Metal ABC transporter permease</fullName>
    </submittedName>
</protein>
<comment type="caution">
    <text evidence="8">The sequence shown here is derived from an EMBL/GenBank/DDBJ whole genome shotgun (WGS) entry which is preliminary data.</text>
</comment>
<comment type="similarity">
    <text evidence="2 6">Belongs to the ABC-3 integral membrane protein family.</text>
</comment>
<reference evidence="8 9" key="1">
    <citation type="journal article" date="2018" name="Nat. Biotechnol.">
        <title>A standardized bacterial taxonomy based on genome phylogeny substantially revises the tree of life.</title>
        <authorList>
            <person name="Parks D.H."/>
            <person name="Chuvochina M."/>
            <person name="Waite D.W."/>
            <person name="Rinke C."/>
            <person name="Skarshewski A."/>
            <person name="Chaumeil P.A."/>
            <person name="Hugenholtz P."/>
        </authorList>
    </citation>
    <scope>NUCLEOTIDE SEQUENCE [LARGE SCALE GENOMIC DNA]</scope>
    <source>
        <strain evidence="8">UBA9359</strain>
    </source>
</reference>
<accession>A0A3D5J574</accession>
<dbReference type="PANTHER" id="PTHR30477:SF19">
    <property type="entry name" value="METAL ABC TRANSPORTER PERMEASE"/>
    <property type="match status" value="1"/>
</dbReference>
<keyword evidence="4 7" id="KW-1133">Transmembrane helix</keyword>
<feature type="transmembrane region" description="Helical" evidence="7">
    <location>
        <begin position="60"/>
        <end position="78"/>
    </location>
</feature>
<feature type="transmembrane region" description="Helical" evidence="7">
    <location>
        <begin position="221"/>
        <end position="241"/>
    </location>
</feature>
<evidence type="ECO:0000256" key="6">
    <source>
        <dbReference type="RuleBase" id="RU003943"/>
    </source>
</evidence>
<evidence type="ECO:0000256" key="4">
    <source>
        <dbReference type="ARBA" id="ARBA00022989"/>
    </source>
</evidence>
<dbReference type="GO" id="GO:0043190">
    <property type="term" value="C:ATP-binding cassette (ABC) transporter complex"/>
    <property type="evidence" value="ECO:0007669"/>
    <property type="project" value="InterPro"/>
</dbReference>
<dbReference type="AlphaFoldDB" id="A0A3D5J574"/>
<evidence type="ECO:0000256" key="5">
    <source>
        <dbReference type="ARBA" id="ARBA00023136"/>
    </source>
</evidence>
<evidence type="ECO:0000313" key="9">
    <source>
        <dbReference type="Proteomes" id="UP000264330"/>
    </source>
</evidence>
<dbReference type="PANTHER" id="PTHR30477">
    <property type="entry name" value="ABC-TRANSPORTER METAL-BINDING PROTEIN"/>
    <property type="match status" value="1"/>
</dbReference>
<keyword evidence="3 6" id="KW-0812">Transmembrane</keyword>
<evidence type="ECO:0000313" key="8">
    <source>
        <dbReference type="EMBL" id="HCV82838.1"/>
    </source>
</evidence>
<organism evidence="8 9">
    <name type="scientific">Zunongwangia profunda</name>
    <dbReference type="NCBI Taxonomy" id="398743"/>
    <lineage>
        <taxon>Bacteria</taxon>
        <taxon>Pseudomonadati</taxon>
        <taxon>Bacteroidota</taxon>
        <taxon>Flavobacteriia</taxon>
        <taxon>Flavobacteriales</taxon>
        <taxon>Flavobacteriaceae</taxon>
        <taxon>Zunongwangia</taxon>
    </lineage>
</organism>
<dbReference type="SUPFAM" id="SSF81345">
    <property type="entry name" value="ABC transporter involved in vitamin B12 uptake, BtuC"/>
    <property type="match status" value="1"/>
</dbReference>
<evidence type="ECO:0000256" key="1">
    <source>
        <dbReference type="ARBA" id="ARBA00004141"/>
    </source>
</evidence>
<comment type="subcellular location">
    <subcellularLocation>
        <location evidence="6">Cell membrane</location>
        <topology evidence="6">Multi-pass membrane protein</topology>
    </subcellularLocation>
    <subcellularLocation>
        <location evidence="1">Membrane</location>
        <topology evidence="1">Multi-pass membrane protein</topology>
    </subcellularLocation>
</comment>
<dbReference type="EMBL" id="DPMF01000402">
    <property type="protein sequence ID" value="HCV82838.1"/>
    <property type="molecule type" value="Genomic_DNA"/>
</dbReference>
<dbReference type="InterPro" id="IPR037294">
    <property type="entry name" value="ABC_BtuC-like"/>
</dbReference>
<evidence type="ECO:0000256" key="3">
    <source>
        <dbReference type="ARBA" id="ARBA00022692"/>
    </source>
</evidence>
<dbReference type="Pfam" id="PF00950">
    <property type="entry name" value="ABC-3"/>
    <property type="match status" value="1"/>
</dbReference>
<feature type="transmembrane region" description="Helical" evidence="7">
    <location>
        <begin position="90"/>
        <end position="108"/>
    </location>
</feature>
<gene>
    <name evidence="8" type="ORF">DGQ38_17505</name>
</gene>
<sequence>MIDLIFWPLLASFVLTGIHVYLGLHVVTRGVIFVDLALAQVAALGAAVGIIMGLEHDGNASYMMALVFTFIGAAFFAYIRSSNQKVPQEAIIGITYVVCAAAMILLFSKSAEGSEHLNHLLVGSILFVTPEKIAYTALLYAAIGFFHWKYKQQFFEISQSHLKTTNLNSSDRFWDFLFYVTFGFVVTSSVKIAGVLLVFSFLIIPTIAALLFKESIRGRLIFGWCFGIFGSLLGMFISITADVPTGAAIVVSFGIMLAILGIVKYFINNKSK</sequence>